<dbReference type="InterPro" id="IPR051157">
    <property type="entry name" value="PDH/Transketolase"/>
</dbReference>
<dbReference type="InterPro" id="IPR029061">
    <property type="entry name" value="THDP-binding"/>
</dbReference>
<sequence>MEELAVLEAVERRVLWLSTAIIDHANRVRPNPSGLKVGGHQASSASMTSIMTALWFHALTAEDRVSVKPHASPVLHAINYLLGELDESYLTTLRAFGGLQSYPSRAKDPDPVDYSTGSVGIGATAPLWGALARCYVEGHFGGAGRGRQYSLLGDAELDEGAIWEAIQDPMVPSLGEAVWVVDLNRQSLDRVVPGIAADRLRGMFAAAGWQVITLKYGNVLRELFGRPGGEALHARIDAMDNPEYQRLLRCSAGELRERLPGT</sequence>
<keyword evidence="3" id="KW-1185">Reference proteome</keyword>
<dbReference type="Proteomes" id="UP001620295">
    <property type="component" value="Unassembled WGS sequence"/>
</dbReference>
<dbReference type="PANTHER" id="PTHR43825">
    <property type="entry name" value="PYRUVATE DEHYDROGENASE E1 COMPONENT"/>
    <property type="match status" value="1"/>
</dbReference>
<dbReference type="Pfam" id="PF00456">
    <property type="entry name" value="Transketolase_N"/>
    <property type="match status" value="1"/>
</dbReference>
<dbReference type="SUPFAM" id="SSF52518">
    <property type="entry name" value="Thiamin diphosphate-binding fold (THDP-binding)"/>
    <property type="match status" value="1"/>
</dbReference>
<protein>
    <submittedName>
        <fullName evidence="2">Pyruvate dehydrogenase</fullName>
    </submittedName>
</protein>
<accession>A0ABW8M5M5</accession>
<dbReference type="PANTHER" id="PTHR43825:SF4">
    <property type="entry name" value="PYRUVATE DEHYDROGENASE E1 COMPONENT"/>
    <property type="match status" value="1"/>
</dbReference>
<dbReference type="InterPro" id="IPR005474">
    <property type="entry name" value="Transketolase_N"/>
</dbReference>
<gene>
    <name evidence="2" type="ORF">ACI2L5_52920</name>
</gene>
<feature type="domain" description="Transketolase N-terminal" evidence="1">
    <location>
        <begin position="39"/>
        <end position="217"/>
    </location>
</feature>
<name>A0ABW8M5M5_9ACTN</name>
<reference evidence="2 3" key="1">
    <citation type="submission" date="2024-11" db="EMBL/GenBank/DDBJ databases">
        <title>The Natural Products Discovery Center: Release of the First 8490 Sequenced Strains for Exploring Actinobacteria Biosynthetic Diversity.</title>
        <authorList>
            <person name="Kalkreuter E."/>
            <person name="Kautsar S.A."/>
            <person name="Yang D."/>
            <person name="Bader C.D."/>
            <person name="Teijaro C.N."/>
            <person name="Fluegel L."/>
            <person name="Davis C.M."/>
            <person name="Simpson J.R."/>
            <person name="Lauterbach L."/>
            <person name="Steele A.D."/>
            <person name="Gui C."/>
            <person name="Meng S."/>
            <person name="Li G."/>
            <person name="Viehrig K."/>
            <person name="Ye F."/>
            <person name="Su P."/>
            <person name="Kiefer A.F."/>
            <person name="Nichols A."/>
            <person name="Cepeda A.J."/>
            <person name="Yan W."/>
            <person name="Fan B."/>
            <person name="Jiang Y."/>
            <person name="Adhikari A."/>
            <person name="Zheng C.-J."/>
            <person name="Schuster L."/>
            <person name="Cowan T.M."/>
            <person name="Smanski M.J."/>
            <person name="Chevrette M.G."/>
            <person name="De Carvalho L.P.S."/>
            <person name="Shen B."/>
        </authorList>
    </citation>
    <scope>NUCLEOTIDE SEQUENCE [LARGE SCALE GENOMIC DNA]</scope>
    <source>
        <strain evidence="2 3">NPDC020863</strain>
    </source>
</reference>
<evidence type="ECO:0000313" key="2">
    <source>
        <dbReference type="EMBL" id="MFK4273488.1"/>
    </source>
</evidence>
<keyword evidence="2" id="KW-0670">Pyruvate</keyword>
<dbReference type="Gene3D" id="3.40.50.970">
    <property type="match status" value="1"/>
</dbReference>
<dbReference type="EMBL" id="JBJDQH010000175">
    <property type="protein sequence ID" value="MFK4273488.1"/>
    <property type="molecule type" value="Genomic_DNA"/>
</dbReference>
<comment type="caution">
    <text evidence="2">The sequence shown here is derived from an EMBL/GenBank/DDBJ whole genome shotgun (WGS) entry which is preliminary data.</text>
</comment>
<feature type="non-terminal residue" evidence="2">
    <location>
        <position position="262"/>
    </location>
</feature>
<proteinExistence type="predicted"/>
<organism evidence="2 3">
    <name type="scientific">Streptomyces milbemycinicus</name>
    <dbReference type="NCBI Taxonomy" id="476552"/>
    <lineage>
        <taxon>Bacteria</taxon>
        <taxon>Bacillati</taxon>
        <taxon>Actinomycetota</taxon>
        <taxon>Actinomycetes</taxon>
        <taxon>Kitasatosporales</taxon>
        <taxon>Streptomycetaceae</taxon>
        <taxon>Streptomyces</taxon>
    </lineage>
</organism>
<evidence type="ECO:0000259" key="1">
    <source>
        <dbReference type="Pfam" id="PF00456"/>
    </source>
</evidence>
<evidence type="ECO:0000313" key="3">
    <source>
        <dbReference type="Proteomes" id="UP001620295"/>
    </source>
</evidence>